<dbReference type="GO" id="GO:0022857">
    <property type="term" value="F:transmembrane transporter activity"/>
    <property type="evidence" value="ECO:0007669"/>
    <property type="project" value="InterPro"/>
</dbReference>
<evidence type="ECO:0000256" key="1">
    <source>
        <dbReference type="ARBA" id="ARBA00004141"/>
    </source>
</evidence>
<dbReference type="PANTHER" id="PTHR23510">
    <property type="entry name" value="INNER MEMBRANE TRANSPORT PROTEIN YAJR"/>
    <property type="match status" value="1"/>
</dbReference>
<keyword evidence="4 6" id="KW-0472">Membrane</keyword>
<feature type="transmembrane region" description="Helical" evidence="6">
    <location>
        <begin position="176"/>
        <end position="194"/>
    </location>
</feature>
<name>A0A2I4AHQ5_AUSLI</name>
<gene>
    <name evidence="9" type="primary">mfsd8l1</name>
</gene>
<feature type="transmembrane region" description="Helical" evidence="6">
    <location>
        <begin position="134"/>
        <end position="156"/>
    </location>
</feature>
<evidence type="ECO:0000256" key="4">
    <source>
        <dbReference type="ARBA" id="ARBA00023136"/>
    </source>
</evidence>
<feature type="transmembrane region" description="Helical" evidence="6">
    <location>
        <begin position="42"/>
        <end position="65"/>
    </location>
</feature>
<dbReference type="Proteomes" id="UP000192220">
    <property type="component" value="Unplaced"/>
</dbReference>
<accession>A0A2I4AHQ5</accession>
<feature type="transmembrane region" description="Helical" evidence="6">
    <location>
        <begin position="77"/>
        <end position="96"/>
    </location>
</feature>
<feature type="domain" description="Major facilitator superfamily (MFS) profile" evidence="7">
    <location>
        <begin position="10"/>
        <end position="482"/>
    </location>
</feature>
<feature type="compositionally biased region" description="Basic and acidic residues" evidence="5">
    <location>
        <begin position="204"/>
        <end position="215"/>
    </location>
</feature>
<dbReference type="PRINTS" id="PR01035">
    <property type="entry name" value="TCRTETA"/>
</dbReference>
<dbReference type="KEGG" id="alim:106510830"/>
<evidence type="ECO:0000256" key="2">
    <source>
        <dbReference type="ARBA" id="ARBA00022692"/>
    </source>
</evidence>
<feature type="transmembrane region" description="Helical" evidence="6">
    <location>
        <begin position="365"/>
        <end position="387"/>
    </location>
</feature>
<keyword evidence="8" id="KW-1185">Reference proteome</keyword>
<dbReference type="GO" id="GO:0016020">
    <property type="term" value="C:membrane"/>
    <property type="evidence" value="ECO:0007669"/>
    <property type="project" value="UniProtKB-SubCell"/>
</dbReference>
<feature type="transmembrane region" description="Helical" evidence="6">
    <location>
        <begin position="459"/>
        <end position="479"/>
    </location>
</feature>
<dbReference type="InterPro" id="IPR011701">
    <property type="entry name" value="MFS"/>
</dbReference>
<evidence type="ECO:0000256" key="3">
    <source>
        <dbReference type="ARBA" id="ARBA00022989"/>
    </source>
</evidence>
<dbReference type="InterPro" id="IPR001958">
    <property type="entry name" value="Tet-R_TetA/multi-R_MdtG-like"/>
</dbReference>
<feature type="transmembrane region" description="Helical" evidence="6">
    <location>
        <begin position="300"/>
        <end position="317"/>
    </location>
</feature>
<dbReference type="InterPro" id="IPR020846">
    <property type="entry name" value="MFS_dom"/>
</dbReference>
<dbReference type="STRING" id="52670.A0A2I4AHQ5"/>
<dbReference type="AlphaFoldDB" id="A0A2I4AHQ5"/>
<dbReference type="Pfam" id="PF07690">
    <property type="entry name" value="MFS_1"/>
    <property type="match status" value="1"/>
</dbReference>
<dbReference type="InParanoid" id="A0A2I4AHQ5"/>
<reference evidence="9" key="1">
    <citation type="submission" date="2025-08" db="UniProtKB">
        <authorList>
            <consortium name="RefSeq"/>
        </authorList>
    </citation>
    <scope>IDENTIFICATION</scope>
    <source>
        <strain evidence="9">Quisiro</strain>
        <tissue evidence="9">Liver</tissue>
    </source>
</reference>
<feature type="region of interest" description="Disordered" evidence="5">
    <location>
        <begin position="204"/>
        <end position="227"/>
    </location>
</feature>
<evidence type="ECO:0000256" key="5">
    <source>
        <dbReference type="SAM" id="MobiDB-lite"/>
    </source>
</evidence>
<evidence type="ECO:0000256" key="6">
    <source>
        <dbReference type="SAM" id="Phobius"/>
    </source>
</evidence>
<dbReference type="PROSITE" id="PS50850">
    <property type="entry name" value="MFS"/>
    <property type="match status" value="1"/>
</dbReference>
<evidence type="ECO:0000313" key="8">
    <source>
        <dbReference type="Proteomes" id="UP000192220"/>
    </source>
</evidence>
<dbReference type="Gene3D" id="1.20.1250.20">
    <property type="entry name" value="MFS general substrate transporter like domains"/>
    <property type="match status" value="1"/>
</dbReference>
<dbReference type="InterPro" id="IPR051068">
    <property type="entry name" value="MFS_Domain-Containing_Protein"/>
</dbReference>
<proteinExistence type="predicted"/>
<protein>
    <submittedName>
        <fullName evidence="9">Major facilitator superfamily domain-containing protein 8</fullName>
    </submittedName>
</protein>
<feature type="transmembrane region" description="Helical" evidence="6">
    <location>
        <begin position="337"/>
        <end position="358"/>
    </location>
</feature>
<feature type="transmembrane region" description="Helical" evidence="6">
    <location>
        <begin position="399"/>
        <end position="424"/>
    </location>
</feature>
<dbReference type="SUPFAM" id="SSF103473">
    <property type="entry name" value="MFS general substrate transporter"/>
    <property type="match status" value="1"/>
</dbReference>
<dbReference type="RefSeq" id="XP_013855013.1">
    <property type="nucleotide sequence ID" value="XM_013999559.1"/>
</dbReference>
<feature type="transmembrane region" description="Helical" evidence="6">
    <location>
        <begin position="102"/>
        <end position="122"/>
    </location>
</feature>
<sequence length="510" mass="56658">MDFRRKKKLTYFTIGLIFLFSGVEYAVILPTIWRYLQTLDAAPYFLGLALSAFSLSGLLAGPLFGLWSDKTQTTKKIILVSNLFEIIGNFMYFMGYSKWLLLSSRLVAGIGTGAGSSIFGFLTRSTAPEDRATVFAAVMACRQAGLLIGPAFNIFLRLCNFYLGPFVVNKFTAPGLFMFLLWILLQLAVVFMYWDLPPLEKRRANEGPKASRVEDTLGSIEDEDEGEEEVKPLMSSHELVGSYGSVVTSQRSKKHICSVSITSLNHIHSCPASPENSHIQKGLQPQRNSSIFREFLKEEVVVLLSAQFITLFNQTALETMVTPLTQKYFNFSELENSVMYCLCGVVVISGFLFVRWLSRHVADRVVLAVGLIICNISCIWCLIFLANPSGGFSWQLTEFIIGVFLQVLGLPFVAVAQVSLFSKVTAEKTQGFSQGIRRSVGGLATILGPLWAGGLTDNMYVMMGAMVTLLLLLTLMLAFSYNRLLEPKVEQLDTSDSYAKSCRCLAQEKI</sequence>
<dbReference type="CTD" id="564731"/>
<comment type="subcellular location">
    <subcellularLocation>
        <location evidence="1">Membrane</location>
        <topology evidence="1">Multi-pass membrane protein</topology>
    </subcellularLocation>
</comment>
<keyword evidence="3 6" id="KW-1133">Transmembrane helix</keyword>
<keyword evidence="2 6" id="KW-0812">Transmembrane</keyword>
<feature type="transmembrane region" description="Helical" evidence="6">
    <location>
        <begin position="12"/>
        <end position="36"/>
    </location>
</feature>
<dbReference type="OrthoDB" id="370281at2759"/>
<evidence type="ECO:0000313" key="9">
    <source>
        <dbReference type="RefSeq" id="XP_013855013.1"/>
    </source>
</evidence>
<organism evidence="8 9">
    <name type="scientific">Austrofundulus limnaeus</name>
    <name type="common">Annual killifish</name>
    <dbReference type="NCBI Taxonomy" id="52670"/>
    <lineage>
        <taxon>Eukaryota</taxon>
        <taxon>Metazoa</taxon>
        <taxon>Chordata</taxon>
        <taxon>Craniata</taxon>
        <taxon>Vertebrata</taxon>
        <taxon>Euteleostomi</taxon>
        <taxon>Actinopterygii</taxon>
        <taxon>Neopterygii</taxon>
        <taxon>Teleostei</taxon>
        <taxon>Neoteleostei</taxon>
        <taxon>Acanthomorphata</taxon>
        <taxon>Ovalentaria</taxon>
        <taxon>Atherinomorphae</taxon>
        <taxon>Cyprinodontiformes</taxon>
        <taxon>Rivulidae</taxon>
        <taxon>Austrofundulus</taxon>
    </lineage>
</organism>
<evidence type="ECO:0000259" key="7">
    <source>
        <dbReference type="PROSITE" id="PS50850"/>
    </source>
</evidence>
<dbReference type="InterPro" id="IPR036259">
    <property type="entry name" value="MFS_trans_sf"/>
</dbReference>
<dbReference type="PANTHER" id="PTHR23510:SF56">
    <property type="entry name" value="MAJOR FACILITATOR SUPERFAMILY DOMAIN-CONTAINING PROTEIN 8-LIKE"/>
    <property type="match status" value="1"/>
</dbReference>
<feature type="transmembrane region" description="Helical" evidence="6">
    <location>
        <begin position="436"/>
        <end position="453"/>
    </location>
</feature>